<sequence>MKKDTPNNDNLKLAGRDYQVEDYKRNDQLSSGLATSHEQVSDSYMVGEVDSLIGDVNGKNIAIVPDELKEK</sequence>
<protein>
    <recommendedName>
        <fullName evidence="3">DUF4025 domain-containing protein</fullName>
    </recommendedName>
</protein>
<comment type="caution">
    <text evidence="1">The sequence shown here is derived from an EMBL/GenBank/DDBJ whole genome shotgun (WGS) entry which is preliminary data.</text>
</comment>
<evidence type="ECO:0008006" key="3">
    <source>
        <dbReference type="Google" id="ProtNLM"/>
    </source>
</evidence>
<accession>A0A9C7LAZ3</accession>
<keyword evidence="2" id="KW-1185">Reference proteome</keyword>
<evidence type="ECO:0000313" key="2">
    <source>
        <dbReference type="Proteomes" id="UP000789845"/>
    </source>
</evidence>
<organism evidence="1 2">
    <name type="scientific">Pseudoneobacillus rhizosphaerae</name>
    <dbReference type="NCBI Taxonomy" id="2880968"/>
    <lineage>
        <taxon>Bacteria</taxon>
        <taxon>Bacillati</taxon>
        <taxon>Bacillota</taxon>
        <taxon>Bacilli</taxon>
        <taxon>Bacillales</taxon>
        <taxon>Bacillaceae</taxon>
        <taxon>Pseudoneobacillus</taxon>
    </lineage>
</organism>
<evidence type="ECO:0000313" key="1">
    <source>
        <dbReference type="EMBL" id="CAG9609616.1"/>
    </source>
</evidence>
<proteinExistence type="predicted"/>
<reference evidence="1" key="1">
    <citation type="submission" date="2021-10" db="EMBL/GenBank/DDBJ databases">
        <authorList>
            <person name="Criscuolo A."/>
        </authorList>
    </citation>
    <scope>NUCLEOTIDE SEQUENCE</scope>
    <source>
        <strain evidence="1">CIP111885</strain>
    </source>
</reference>
<dbReference type="RefSeq" id="WP_230497849.1">
    <property type="nucleotide sequence ID" value="NZ_CAKJTG010000021.1"/>
</dbReference>
<dbReference type="Pfam" id="PF13217">
    <property type="entry name" value="DUF4025"/>
    <property type="match status" value="1"/>
</dbReference>
<dbReference type="Proteomes" id="UP000789845">
    <property type="component" value="Unassembled WGS sequence"/>
</dbReference>
<dbReference type="AlphaFoldDB" id="A0A9C7LAZ3"/>
<dbReference type="InterPro" id="IPR025100">
    <property type="entry name" value="DUF4025"/>
</dbReference>
<name>A0A9C7LAZ3_9BACI</name>
<gene>
    <name evidence="1" type="ORF">NEOCIP111885_03359</name>
</gene>
<dbReference type="EMBL" id="CAKJTG010000021">
    <property type="protein sequence ID" value="CAG9609616.1"/>
    <property type="molecule type" value="Genomic_DNA"/>
</dbReference>